<keyword evidence="3" id="KW-0660">Purine salvage</keyword>
<evidence type="ECO:0000259" key="4">
    <source>
        <dbReference type="Pfam" id="PF01048"/>
    </source>
</evidence>
<dbReference type="GO" id="GO:0005829">
    <property type="term" value="C:cytosol"/>
    <property type="evidence" value="ECO:0007669"/>
    <property type="project" value="TreeGrafter"/>
</dbReference>
<protein>
    <recommendedName>
        <fullName evidence="4">Nucleoside phosphorylase domain-containing protein</fullName>
    </recommendedName>
</protein>
<dbReference type="HAMAP" id="MF_01963">
    <property type="entry name" value="MTAP"/>
    <property type="match status" value="1"/>
</dbReference>
<dbReference type="InterPro" id="IPR010044">
    <property type="entry name" value="MTAP"/>
</dbReference>
<dbReference type="InterPro" id="IPR000845">
    <property type="entry name" value="Nucleoside_phosphorylase_d"/>
</dbReference>
<dbReference type="FunFam" id="3.40.50.1580:FF:000012">
    <property type="entry name" value="Probable 6-oxopurine nucleoside phosphorylase"/>
    <property type="match status" value="1"/>
</dbReference>
<evidence type="ECO:0000256" key="1">
    <source>
        <dbReference type="ARBA" id="ARBA00022676"/>
    </source>
</evidence>
<feature type="domain" description="Nucleoside phosphorylase" evidence="4">
    <location>
        <begin position="4"/>
        <end position="242"/>
    </location>
</feature>
<evidence type="ECO:0000313" key="5">
    <source>
        <dbReference type="EMBL" id="KKL10491.1"/>
    </source>
</evidence>
<dbReference type="SUPFAM" id="SSF53167">
    <property type="entry name" value="Purine and uridine phosphorylases"/>
    <property type="match status" value="1"/>
</dbReference>
<dbReference type="AlphaFoldDB" id="A0A0F9CXW0"/>
<dbReference type="GO" id="GO:0006166">
    <property type="term" value="P:purine ribonucleoside salvage"/>
    <property type="evidence" value="ECO:0007669"/>
    <property type="project" value="UniProtKB-KW"/>
</dbReference>
<dbReference type="GO" id="GO:0019509">
    <property type="term" value="P:L-methionine salvage from methylthioadenosine"/>
    <property type="evidence" value="ECO:0007669"/>
    <property type="project" value="TreeGrafter"/>
</dbReference>
<organism evidence="5">
    <name type="scientific">marine sediment metagenome</name>
    <dbReference type="NCBI Taxonomy" id="412755"/>
    <lineage>
        <taxon>unclassified sequences</taxon>
        <taxon>metagenomes</taxon>
        <taxon>ecological metagenomes</taxon>
    </lineage>
</organism>
<dbReference type="Gene3D" id="3.40.50.1580">
    <property type="entry name" value="Nucleoside phosphorylase domain"/>
    <property type="match status" value="1"/>
</dbReference>
<proteinExistence type="inferred from homology"/>
<keyword evidence="2" id="KW-0808">Transferase</keyword>
<comment type="caution">
    <text evidence="5">The sequence shown here is derived from an EMBL/GenBank/DDBJ whole genome shotgun (WGS) entry which is preliminary data.</text>
</comment>
<sequence>MPAIGVIGGSGLYEMEGLEVLEERLIKTPYGEPSAPFCIANFEEQTLAFLPRHGLRHNIHPHLVNYRANLWAMRELGVERIFSVCSTGGITEDMAPGALVVLDQVIDWTQGARASTFYGDDKVVHVDFTEPFCPELRGALLSASRDLAIEAKDGGTYLCVNGPRLESRAEIEFFKGAGAHVVGMTGMPEAALARELEICYSSLAVVTNRAAGITGQKLTTTEVVDTMKQARLSIEGLIKRALSNIPPKRACRCKDALKDSEL</sequence>
<dbReference type="PANTHER" id="PTHR42679">
    <property type="entry name" value="S-METHYL-5'-THIOADENOSINE PHOSPHORYLASE"/>
    <property type="match status" value="1"/>
</dbReference>
<evidence type="ECO:0000256" key="2">
    <source>
        <dbReference type="ARBA" id="ARBA00022679"/>
    </source>
</evidence>
<dbReference type="PANTHER" id="PTHR42679:SF2">
    <property type="entry name" value="S-METHYL-5'-THIOADENOSINE PHOSPHORYLASE"/>
    <property type="match status" value="1"/>
</dbReference>
<reference evidence="5" key="1">
    <citation type="journal article" date="2015" name="Nature">
        <title>Complex archaea that bridge the gap between prokaryotes and eukaryotes.</title>
        <authorList>
            <person name="Spang A."/>
            <person name="Saw J.H."/>
            <person name="Jorgensen S.L."/>
            <person name="Zaremba-Niedzwiedzka K."/>
            <person name="Martijn J."/>
            <person name="Lind A.E."/>
            <person name="van Eijk R."/>
            <person name="Schleper C."/>
            <person name="Guy L."/>
            <person name="Ettema T.J."/>
        </authorList>
    </citation>
    <scope>NUCLEOTIDE SEQUENCE</scope>
</reference>
<dbReference type="NCBIfam" id="NF006599">
    <property type="entry name" value="PRK09136.1"/>
    <property type="match status" value="1"/>
</dbReference>
<evidence type="ECO:0000256" key="3">
    <source>
        <dbReference type="ARBA" id="ARBA00022726"/>
    </source>
</evidence>
<keyword evidence="1" id="KW-0328">Glycosyltransferase</keyword>
<dbReference type="NCBIfam" id="TIGR01694">
    <property type="entry name" value="MTAP"/>
    <property type="match status" value="1"/>
</dbReference>
<name>A0A0F9CXW0_9ZZZZ</name>
<gene>
    <name evidence="5" type="ORF">LCGC14_2555280</name>
</gene>
<dbReference type="Pfam" id="PF01048">
    <property type="entry name" value="PNP_UDP_1"/>
    <property type="match status" value="1"/>
</dbReference>
<dbReference type="InterPro" id="IPR035994">
    <property type="entry name" value="Nucleoside_phosphorylase_sf"/>
</dbReference>
<dbReference type="CDD" id="cd09010">
    <property type="entry name" value="MTAP_SsMTAPII_like_MTIP"/>
    <property type="match status" value="1"/>
</dbReference>
<dbReference type="EMBL" id="LAZR01042042">
    <property type="protein sequence ID" value="KKL10491.1"/>
    <property type="molecule type" value="Genomic_DNA"/>
</dbReference>
<dbReference type="GO" id="GO:0017061">
    <property type="term" value="F:S-methyl-5-thioadenosine phosphorylase activity"/>
    <property type="evidence" value="ECO:0007669"/>
    <property type="project" value="InterPro"/>
</dbReference>
<accession>A0A0F9CXW0</accession>